<evidence type="ECO:0008006" key="3">
    <source>
        <dbReference type="Google" id="ProtNLM"/>
    </source>
</evidence>
<organism evidence="1">
    <name type="scientific">Shewanella frigidimarina</name>
    <dbReference type="NCBI Taxonomy" id="56812"/>
    <lineage>
        <taxon>Bacteria</taxon>
        <taxon>Pseudomonadati</taxon>
        <taxon>Pseudomonadota</taxon>
        <taxon>Gammaproteobacteria</taxon>
        <taxon>Alteromonadales</taxon>
        <taxon>Shewanellaceae</taxon>
        <taxon>Shewanella</taxon>
    </lineage>
</organism>
<comment type="caution">
    <text evidence="1">The sequence shown here is derived from an EMBL/GenBank/DDBJ whole genome shotgun (WGS) entry which is preliminary data.</text>
</comment>
<protein>
    <recommendedName>
        <fullName evidence="3">HEPN AbiU2-like domain-containing protein</fullName>
    </recommendedName>
</protein>
<dbReference type="Proteomes" id="UP000055702">
    <property type="component" value="Unassembled WGS sequence"/>
</dbReference>
<name>A0A125BEN5_SHEFR</name>
<proteinExistence type="predicted"/>
<dbReference type="RefSeq" id="WP_059745430.1">
    <property type="nucleotide sequence ID" value="NZ_LRDC01000014.1"/>
</dbReference>
<sequence length="225" mass="26123">MHIPNHLISRESELEPLSKEEFFRICEFRRRVESFANAMKRYYVGAIAKHAISDDPEVKKATFEANTPDLDHIQNLALKFRFFYADKEPTKIESVISLLRKRAKDEWACNYLNLVRKQYNGLMNGCNMSDSMGHPVSNREIINLWFNSEFFHSDVDKRKKLSDINQSISEQVSLFQLYTAITGVSTQLNSVYAVAHKISSDTNTICTPNHHFRRKSQEKALKTSR</sequence>
<reference evidence="1 2" key="1">
    <citation type="submission" date="2016-01" db="EMBL/GenBank/DDBJ databases">
        <title>Draft genome of the antarctic isolate Shewanella frigidimarina Ag06-30.</title>
        <authorList>
            <person name="Parmeciano Di Noto G."/>
            <person name="Vazquez S."/>
            <person name="Mac Cormack W."/>
            <person name="Iriarte A."/>
            <person name="Quiroga C."/>
        </authorList>
    </citation>
    <scope>NUCLEOTIDE SEQUENCE [LARGE SCALE GENOMIC DNA]</scope>
    <source>
        <strain evidence="1 2">Ag06-30</strain>
    </source>
</reference>
<evidence type="ECO:0000313" key="2">
    <source>
        <dbReference type="Proteomes" id="UP000055702"/>
    </source>
</evidence>
<dbReference type="EMBL" id="LRDC01000014">
    <property type="protein sequence ID" value="KVX02365.1"/>
    <property type="molecule type" value="Genomic_DNA"/>
</dbReference>
<evidence type="ECO:0000313" key="1">
    <source>
        <dbReference type="EMBL" id="KVX02365.1"/>
    </source>
</evidence>
<gene>
    <name evidence="1" type="ORF">AWJ07_14575</name>
</gene>
<accession>A0A125BEN5</accession>
<dbReference type="AlphaFoldDB" id="A0A125BEN5"/>